<dbReference type="Proteomes" id="UP000265643">
    <property type="component" value="Unassembled WGS sequence"/>
</dbReference>
<keyword evidence="1" id="KW-0378">Hydrolase</keyword>
<proteinExistence type="predicted"/>
<dbReference type="GO" id="GO:0050118">
    <property type="term" value="F:N-acetyldiaminopimelate deacetylase activity"/>
    <property type="evidence" value="ECO:0007669"/>
    <property type="project" value="UniProtKB-ARBA"/>
</dbReference>
<dbReference type="GO" id="GO:0046872">
    <property type="term" value="F:metal ion binding"/>
    <property type="evidence" value="ECO:0007669"/>
    <property type="project" value="UniProtKB-KW"/>
</dbReference>
<dbReference type="PANTHER" id="PTHR11014:SF63">
    <property type="entry name" value="METALLOPEPTIDASE, PUTATIVE (AFU_ORTHOLOGUE AFUA_6G09600)-RELATED"/>
    <property type="match status" value="1"/>
</dbReference>
<sequence>MTSVLDFQNKKINSEEIKKRADELRDEVVKVRRWLHQHAEVSWKEYESTEYITAYLENLGLEVHHYPDHTGCWTMIEGGQCSPESKTILLRADFDALPIQEETGESFASIHPGVFHGCGHEMHAAMLLVACKILVEKKEQLPGKVKVLFQAAEETANGAEYYVNQGILDGVDAAYGCHVSSWLESGKIAVNPGPRSASTDEFCIKVQGNGCHGGMPHQGKDALVTACAIVNSLQTIVSRNTDPVDTLVVTVGTIHSGSNYNVVANTATMSGTVRTYSPEVRKGVEEKMRRVAEYTAKAYGCTAEVEYEMKTGPVIHDDPDMCQIAHDAAVKIFGEEDVIETRPVGGGDDFAYFSEKVPGIYAFIGAAKPSDDGEIHGHHHPKVRFDESVLPEGVAMHVQMAFDYLGDGTMKEKKI</sequence>
<name>A0A391P0C2_9FIRM</name>
<feature type="binding site" evidence="2">
    <location>
        <position position="178"/>
    </location>
    <ligand>
        <name>Mn(2+)</name>
        <dbReference type="ChEBI" id="CHEBI:29035"/>
        <label>2</label>
    </ligand>
</feature>
<organism evidence="4 5">
    <name type="scientific">Mediterraneibacter butyricigenes</name>
    <dbReference type="NCBI Taxonomy" id="2316025"/>
    <lineage>
        <taxon>Bacteria</taxon>
        <taxon>Bacillati</taxon>
        <taxon>Bacillota</taxon>
        <taxon>Clostridia</taxon>
        <taxon>Lachnospirales</taxon>
        <taxon>Lachnospiraceae</taxon>
        <taxon>Mediterraneibacter</taxon>
    </lineage>
</organism>
<feature type="binding site" evidence="2">
    <location>
        <position position="154"/>
    </location>
    <ligand>
        <name>Mn(2+)</name>
        <dbReference type="ChEBI" id="CHEBI:29035"/>
        <label>2</label>
    </ligand>
</feature>
<accession>A0A391P0C2</accession>
<dbReference type="Gene3D" id="3.40.630.10">
    <property type="entry name" value="Zn peptidases"/>
    <property type="match status" value="1"/>
</dbReference>
<dbReference type="Pfam" id="PF07687">
    <property type="entry name" value="M20_dimer"/>
    <property type="match status" value="1"/>
</dbReference>
<keyword evidence="2" id="KW-0479">Metal-binding</keyword>
<dbReference type="InterPro" id="IPR011650">
    <property type="entry name" value="Peptidase_M20_dimer"/>
</dbReference>
<keyword evidence="5" id="KW-1185">Reference proteome</keyword>
<dbReference type="PANTHER" id="PTHR11014">
    <property type="entry name" value="PEPTIDASE M20 FAMILY MEMBER"/>
    <property type="match status" value="1"/>
</dbReference>
<dbReference type="FunFam" id="3.30.70.360:FF:000001">
    <property type="entry name" value="N-acetyldiaminopimelate deacetylase"/>
    <property type="match status" value="1"/>
</dbReference>
<dbReference type="InterPro" id="IPR002933">
    <property type="entry name" value="Peptidase_M20"/>
</dbReference>
<dbReference type="PIRSF" id="PIRSF005962">
    <property type="entry name" value="Pept_M20D_amidohydro"/>
    <property type="match status" value="1"/>
</dbReference>
<comment type="cofactor">
    <cofactor evidence="2">
        <name>Mn(2+)</name>
        <dbReference type="ChEBI" id="CHEBI:29035"/>
    </cofactor>
    <text evidence="2">The Mn(2+) ion enhances activity.</text>
</comment>
<feature type="binding site" evidence="2">
    <location>
        <position position="379"/>
    </location>
    <ligand>
        <name>Mn(2+)</name>
        <dbReference type="ChEBI" id="CHEBI:29035"/>
        <label>2</label>
    </ligand>
</feature>
<dbReference type="SUPFAM" id="SSF53187">
    <property type="entry name" value="Zn-dependent exopeptidases"/>
    <property type="match status" value="1"/>
</dbReference>
<dbReference type="SUPFAM" id="SSF55031">
    <property type="entry name" value="Bacterial exopeptidase dimerisation domain"/>
    <property type="match status" value="1"/>
</dbReference>
<evidence type="ECO:0000256" key="2">
    <source>
        <dbReference type="PIRSR" id="PIRSR005962-1"/>
    </source>
</evidence>
<dbReference type="InterPro" id="IPR017439">
    <property type="entry name" value="Amidohydrolase"/>
</dbReference>
<comment type="caution">
    <text evidence="4">The sequence shown here is derived from an EMBL/GenBank/DDBJ whole genome shotgun (WGS) entry which is preliminary data.</text>
</comment>
<protein>
    <submittedName>
        <fullName evidence="4">Peptidase M20</fullName>
    </submittedName>
</protein>
<evidence type="ECO:0000259" key="3">
    <source>
        <dbReference type="Pfam" id="PF07687"/>
    </source>
</evidence>
<dbReference type="Pfam" id="PF01546">
    <property type="entry name" value="Peptidase_M20"/>
    <property type="match status" value="1"/>
</dbReference>
<feature type="binding site" evidence="2">
    <location>
        <position position="120"/>
    </location>
    <ligand>
        <name>Mn(2+)</name>
        <dbReference type="ChEBI" id="CHEBI:29035"/>
        <label>2</label>
    </ligand>
</feature>
<dbReference type="Gene3D" id="3.30.70.360">
    <property type="match status" value="1"/>
</dbReference>
<dbReference type="NCBIfam" id="TIGR01891">
    <property type="entry name" value="amidohydrolases"/>
    <property type="match status" value="1"/>
</dbReference>
<evidence type="ECO:0000313" key="5">
    <source>
        <dbReference type="Proteomes" id="UP000265643"/>
    </source>
</evidence>
<dbReference type="GO" id="GO:0019877">
    <property type="term" value="P:diaminopimelate biosynthetic process"/>
    <property type="evidence" value="ECO:0007669"/>
    <property type="project" value="UniProtKB-ARBA"/>
</dbReference>
<dbReference type="RefSeq" id="WP_170141694.1">
    <property type="nucleotide sequence ID" value="NZ_BHGK01000001.1"/>
</dbReference>
<dbReference type="InterPro" id="IPR036264">
    <property type="entry name" value="Bact_exopeptidase_dim_dom"/>
</dbReference>
<reference evidence="5" key="1">
    <citation type="submission" date="2018-09" db="EMBL/GenBank/DDBJ databases">
        <title>Draft Genome Sequence of Mediterraneibacter sp. KCTC 15684.</title>
        <authorList>
            <person name="Kim J.S."/>
            <person name="Han K.I."/>
            <person name="Suh M.K."/>
            <person name="Lee K.C."/>
            <person name="Eom M.K."/>
            <person name="Lee J.H."/>
            <person name="Park S.H."/>
            <person name="Kang S.W."/>
            <person name="Park J.E."/>
            <person name="Oh B.S."/>
            <person name="Yu S.Y."/>
            <person name="Choi S.H."/>
            <person name="Lee D.H."/>
            <person name="Yoon H."/>
            <person name="Kim B."/>
            <person name="Yang S.J."/>
            <person name="Lee J.S."/>
        </authorList>
    </citation>
    <scope>NUCLEOTIDE SEQUENCE [LARGE SCALE GENOMIC DNA]</scope>
    <source>
        <strain evidence="5">KCTC 15684</strain>
    </source>
</reference>
<feature type="binding site" evidence="2">
    <location>
        <position position="118"/>
    </location>
    <ligand>
        <name>Mn(2+)</name>
        <dbReference type="ChEBI" id="CHEBI:29035"/>
        <label>2</label>
    </ligand>
</feature>
<keyword evidence="2" id="KW-0464">Manganese</keyword>
<evidence type="ECO:0000313" key="4">
    <source>
        <dbReference type="EMBL" id="GCA66835.1"/>
    </source>
</evidence>
<dbReference type="AlphaFoldDB" id="A0A391P0C2"/>
<evidence type="ECO:0000256" key="1">
    <source>
        <dbReference type="ARBA" id="ARBA00022801"/>
    </source>
</evidence>
<gene>
    <name evidence="4" type="ORF">KGMB01110_12710</name>
</gene>
<feature type="domain" description="Peptidase M20 dimerisation" evidence="3">
    <location>
        <begin position="204"/>
        <end position="298"/>
    </location>
</feature>
<dbReference type="EMBL" id="BHGK01000001">
    <property type="protein sequence ID" value="GCA66835.1"/>
    <property type="molecule type" value="Genomic_DNA"/>
</dbReference>